<evidence type="ECO:0000313" key="1">
    <source>
        <dbReference type="EMBL" id="KAH7836420.1"/>
    </source>
</evidence>
<organism evidence="1 2">
    <name type="scientific">Vaccinium darrowii</name>
    <dbReference type="NCBI Taxonomy" id="229202"/>
    <lineage>
        <taxon>Eukaryota</taxon>
        <taxon>Viridiplantae</taxon>
        <taxon>Streptophyta</taxon>
        <taxon>Embryophyta</taxon>
        <taxon>Tracheophyta</taxon>
        <taxon>Spermatophyta</taxon>
        <taxon>Magnoliopsida</taxon>
        <taxon>eudicotyledons</taxon>
        <taxon>Gunneridae</taxon>
        <taxon>Pentapetalae</taxon>
        <taxon>asterids</taxon>
        <taxon>Ericales</taxon>
        <taxon>Ericaceae</taxon>
        <taxon>Vaccinioideae</taxon>
        <taxon>Vaccinieae</taxon>
        <taxon>Vaccinium</taxon>
    </lineage>
</organism>
<dbReference type="Proteomes" id="UP000828048">
    <property type="component" value="Chromosome 6"/>
</dbReference>
<protein>
    <submittedName>
        <fullName evidence="1">Uncharacterized protein</fullName>
    </submittedName>
</protein>
<proteinExistence type="predicted"/>
<keyword evidence="2" id="KW-1185">Reference proteome</keyword>
<dbReference type="EMBL" id="CM037156">
    <property type="protein sequence ID" value="KAH7836420.1"/>
    <property type="molecule type" value="Genomic_DNA"/>
</dbReference>
<evidence type="ECO:0000313" key="2">
    <source>
        <dbReference type="Proteomes" id="UP000828048"/>
    </source>
</evidence>
<reference evidence="1 2" key="1">
    <citation type="journal article" date="2021" name="Hortic Res">
        <title>High-quality reference genome and annotation aids understanding of berry development for evergreen blueberry (Vaccinium darrowii).</title>
        <authorList>
            <person name="Yu J."/>
            <person name="Hulse-Kemp A.M."/>
            <person name="Babiker E."/>
            <person name="Staton M."/>
        </authorList>
    </citation>
    <scope>NUCLEOTIDE SEQUENCE [LARGE SCALE GENOMIC DNA]</scope>
    <source>
        <strain evidence="2">cv. NJ 8807/NJ 8810</strain>
        <tissue evidence="1">Young leaf</tissue>
    </source>
</reference>
<name>A0ACB7X778_9ERIC</name>
<gene>
    <name evidence="1" type="ORF">Vadar_001082</name>
</gene>
<comment type="caution">
    <text evidence="1">The sequence shown here is derived from an EMBL/GenBank/DDBJ whole genome shotgun (WGS) entry which is preliminary data.</text>
</comment>
<accession>A0ACB7X778</accession>
<sequence>MEIEVGSASFGGGGGGYGGSGSSHGGFGGGDVEKGVVFKSGAFLVWEDLTVVLPIFKNVPTKRLLNGITGYAEPGRIMAIMGPSGSGKSTLLDCLAGRLSTNVVMTGNIFLNGKKRRLGYGAVAYVTQDDVLLGTLTVRETITYSAHLRLPNTMSKEEVHEIVEGTIMEMGLQECSDRLIGNWHLRGISGGEKKRVSIALEILTRPNLLFLDEPTSGLDSASAFFVIQTLRNLARDGRTVISSIHQPSSEVFALFDDLFLLSGGESIYFGEANRAVQFFAEAGFPCPSRRNPSDHFLRCINSDFDVVTATLKGSQRLRDVNKTSDPFMNFATVEIKGTLIEKYRRSQYAVKARARIRELSTIQAHEFETKSGSQAGWWKQLSTLIRRSSLNMSRDVGYYWLRIIIYIIVSFCVGTIYFDVGTSYTAILARGACGAFISGFMTFMSIGGFPSFIEEMKVFYRERLNGYYGVAVFILSNFISSFPFLFAISVITGSITYSLVKFRPGFSYYAYFCANIYLCISVIESCMMVVASLVPNFLMGIITGAGIIGIMMMTSGFFRLLEELPKPFWRYPISYISYGSWALQGAYKNDLLGLDFDPMVPGEPKLKGSYVIEHMFKIPLNHNKWWDLFAVLIILISYRITFFIVLKTKERASPWFWSLYAKRTLHRLNKGPSLRKRPSFASKRHQPLRSLSSQEGLSSPIP</sequence>